<feature type="binding site" evidence="17">
    <location>
        <begin position="423"/>
        <end position="427"/>
    </location>
    <ligand>
        <name>AMP</name>
        <dbReference type="ChEBI" id="CHEBI:456215"/>
    </ligand>
</feature>
<comment type="cofactor">
    <cofactor evidence="18 19">
        <name>K(+)</name>
        <dbReference type="ChEBI" id="CHEBI:29103"/>
    </cofactor>
    <text evidence="18 19">Binds 1 potassium ion per subunit.</text>
</comment>
<evidence type="ECO:0000256" key="10">
    <source>
        <dbReference type="ARBA" id="ARBA00023027"/>
    </source>
</evidence>
<dbReference type="InterPro" id="IPR004443">
    <property type="entry name" value="YjeF_N_dom"/>
</dbReference>
<feature type="binding site" evidence="18">
    <location>
        <position position="162"/>
    </location>
    <ligand>
        <name>(6S)-NADPHX</name>
        <dbReference type="ChEBI" id="CHEBI:64076"/>
    </ligand>
</feature>
<evidence type="ECO:0000256" key="14">
    <source>
        <dbReference type="ARBA" id="ARBA00025153"/>
    </source>
</evidence>
<comment type="catalytic activity">
    <reaction evidence="1 18 19">
        <text>(6R)-NADHX = (6S)-NADHX</text>
        <dbReference type="Rhea" id="RHEA:32215"/>
        <dbReference type="ChEBI" id="CHEBI:64074"/>
        <dbReference type="ChEBI" id="CHEBI:64075"/>
        <dbReference type="EC" id="5.1.99.6"/>
    </reaction>
</comment>
<evidence type="ECO:0000256" key="9">
    <source>
        <dbReference type="ARBA" id="ARBA00022958"/>
    </source>
</evidence>
<dbReference type="Proteomes" id="UP000215459">
    <property type="component" value="Unassembled WGS sequence"/>
</dbReference>
<evidence type="ECO:0000256" key="12">
    <source>
        <dbReference type="ARBA" id="ARBA00023239"/>
    </source>
</evidence>
<comment type="caution">
    <text evidence="22">The sequence shown here is derived from an EMBL/GenBank/DDBJ whole genome shotgun (WGS) entry which is preliminary data.</text>
</comment>
<feature type="binding site" evidence="18">
    <location>
        <begin position="132"/>
        <end position="138"/>
    </location>
    <ligand>
        <name>(6S)-NADPHX</name>
        <dbReference type="ChEBI" id="CHEBI:64076"/>
    </ligand>
</feature>
<evidence type="ECO:0000256" key="4">
    <source>
        <dbReference type="ARBA" id="ARBA00009524"/>
    </source>
</evidence>
<feature type="domain" description="YjeF N-terminal" evidence="21">
    <location>
        <begin position="9"/>
        <end position="219"/>
    </location>
</feature>
<sequence>MYLYTAQEMRDLDRYAIEEIGIPGMVLMENAGHAVARRLLDRWRRSATAVVLSGSGNNGGDGFVIARRLASAGWDVSLWIAGSVEKMSQETRTFYEACIHAGVTGEFYDSSQKQALARHLEHSDVVVDALLGTGIRGELREPVRTLIRMVNQQARGFVVAVDVPSGVDTDTGAVASEAVVADKTITFAHPKWCHYLRPAAERCGNVRVEDIGIPQQAVHLSPPSSRINEPSLWQAYLKPRSRWSHKGDFGHLLVVGGSRGMLGAAVMAGTAALRTGAGLATVAVPEGQEQALAAQVTEALVWGWPDDGQGHFSAGFPQDWEKRVRRLKAVAAGPGLGRFDGEEEWLRRLLQQAPVPLVLDADALNILSKDPSLLRERRQPTVLTPHPGEMARLSGQGVKEVESSRRRIAREWAQAWGVTVVLKGTYTLIAFPDGTQVLNTTGGPALAKAGSGDILTGILGALLARGIPEKAAVPMGVYLHGLAGQQAVTSTEHSVLARDVIAAIGPAIRPFL</sequence>
<gene>
    <name evidence="17" type="primary">nnrD</name>
    <name evidence="18" type="synonym">nnrE</name>
    <name evidence="22" type="ORF">CHM34_14615</name>
</gene>
<dbReference type="PIRSF" id="PIRSF017184">
    <property type="entry name" value="Nnr"/>
    <property type="match status" value="1"/>
</dbReference>
<dbReference type="Gene3D" id="3.40.50.10260">
    <property type="entry name" value="YjeF N-terminal domain"/>
    <property type="match status" value="1"/>
</dbReference>
<keyword evidence="8 17" id="KW-0521">NADP</keyword>
<dbReference type="Pfam" id="PF03853">
    <property type="entry name" value="YjeF_N"/>
    <property type="match status" value="1"/>
</dbReference>
<dbReference type="GO" id="GO:0046496">
    <property type="term" value="P:nicotinamide nucleotide metabolic process"/>
    <property type="evidence" value="ECO:0007669"/>
    <property type="project" value="UniProtKB-UniRule"/>
</dbReference>
<evidence type="ECO:0000256" key="18">
    <source>
        <dbReference type="HAMAP-Rule" id="MF_01966"/>
    </source>
</evidence>
<feature type="binding site" evidence="17">
    <location>
        <position position="453"/>
    </location>
    <ligand>
        <name>(6S)-NADPHX</name>
        <dbReference type="ChEBI" id="CHEBI:64076"/>
    </ligand>
</feature>
<dbReference type="InterPro" id="IPR030677">
    <property type="entry name" value="Nnr"/>
</dbReference>
<keyword evidence="11 18" id="KW-0413">Isomerase</keyword>
<evidence type="ECO:0000259" key="20">
    <source>
        <dbReference type="PROSITE" id="PS51383"/>
    </source>
</evidence>
<dbReference type="PROSITE" id="PS51383">
    <property type="entry name" value="YJEF_C_3"/>
    <property type="match status" value="1"/>
</dbReference>
<feature type="binding site" evidence="17">
    <location>
        <position position="452"/>
    </location>
    <ligand>
        <name>AMP</name>
        <dbReference type="ChEBI" id="CHEBI:456215"/>
    </ligand>
</feature>
<evidence type="ECO:0000256" key="13">
    <source>
        <dbReference type="ARBA" id="ARBA00023268"/>
    </source>
</evidence>
<organism evidence="22 23">
    <name type="scientific">Paludifilum halophilum</name>
    <dbReference type="NCBI Taxonomy" id="1642702"/>
    <lineage>
        <taxon>Bacteria</taxon>
        <taxon>Bacillati</taxon>
        <taxon>Bacillota</taxon>
        <taxon>Bacilli</taxon>
        <taxon>Bacillales</taxon>
        <taxon>Thermoactinomycetaceae</taxon>
        <taxon>Paludifilum</taxon>
    </lineage>
</organism>
<comment type="caution">
    <text evidence="18">Lacks conserved residue(s) required for the propagation of feature annotation.</text>
</comment>
<name>A0A235B3C3_9BACL</name>
<dbReference type="Gene3D" id="3.40.1190.20">
    <property type="match status" value="1"/>
</dbReference>
<feature type="domain" description="YjeF C-terminal" evidence="20">
    <location>
        <begin position="229"/>
        <end position="511"/>
    </location>
</feature>
<proteinExistence type="inferred from homology"/>
<dbReference type="HAMAP" id="MF_01966">
    <property type="entry name" value="NADHX_epimerase"/>
    <property type="match status" value="1"/>
</dbReference>
<evidence type="ECO:0000256" key="8">
    <source>
        <dbReference type="ARBA" id="ARBA00022857"/>
    </source>
</evidence>
<dbReference type="Pfam" id="PF01256">
    <property type="entry name" value="Carb_kinase"/>
    <property type="match status" value="1"/>
</dbReference>
<feature type="binding site" evidence="17">
    <location>
        <position position="335"/>
    </location>
    <ligand>
        <name>(6S)-NADPHX</name>
        <dbReference type="ChEBI" id="CHEBI:64076"/>
    </ligand>
</feature>
<dbReference type="EC" id="5.1.99.6" evidence="19"/>
<keyword evidence="5 18" id="KW-0479">Metal-binding</keyword>
<comment type="similarity">
    <text evidence="17">Belongs to the NnrD/CARKD family.</text>
</comment>
<dbReference type="PANTHER" id="PTHR12592">
    <property type="entry name" value="ATP-DEPENDENT (S)-NAD(P)H-HYDRATE DEHYDRATASE FAMILY MEMBER"/>
    <property type="match status" value="1"/>
</dbReference>
<keyword evidence="13" id="KW-0511">Multifunctional enzyme</keyword>
<comment type="catalytic activity">
    <reaction evidence="15 17 19">
        <text>(6S)-NADHX + ADP = AMP + phosphate + NADH + H(+)</text>
        <dbReference type="Rhea" id="RHEA:32223"/>
        <dbReference type="ChEBI" id="CHEBI:15378"/>
        <dbReference type="ChEBI" id="CHEBI:43474"/>
        <dbReference type="ChEBI" id="CHEBI:57945"/>
        <dbReference type="ChEBI" id="CHEBI:64074"/>
        <dbReference type="ChEBI" id="CHEBI:456215"/>
        <dbReference type="ChEBI" id="CHEBI:456216"/>
        <dbReference type="EC" id="4.2.1.136"/>
    </reaction>
</comment>
<comment type="similarity">
    <text evidence="18">Belongs to the NnrE/AIBP family.</text>
</comment>
<feature type="binding site" evidence="18">
    <location>
        <begin position="57"/>
        <end position="61"/>
    </location>
    <ligand>
        <name>(6S)-NADPHX</name>
        <dbReference type="ChEBI" id="CHEBI:64076"/>
    </ligand>
</feature>
<evidence type="ECO:0000256" key="1">
    <source>
        <dbReference type="ARBA" id="ARBA00000013"/>
    </source>
</evidence>
<comment type="subunit">
    <text evidence="17">Homotetramer.</text>
</comment>
<evidence type="ECO:0000256" key="15">
    <source>
        <dbReference type="ARBA" id="ARBA00048238"/>
    </source>
</evidence>
<feature type="binding site" evidence="17">
    <location>
        <position position="386"/>
    </location>
    <ligand>
        <name>(6S)-NADPHX</name>
        <dbReference type="ChEBI" id="CHEBI:64076"/>
    </ligand>
</feature>
<evidence type="ECO:0000313" key="22">
    <source>
        <dbReference type="EMBL" id="OYD06784.1"/>
    </source>
</evidence>
<comment type="function">
    <text evidence="14 19">Bifunctional enzyme that catalyzes the epimerization of the S- and R-forms of NAD(P)HX and the dehydration of the S-form of NAD(P)HX at the expense of ADP, which is converted to AMP. This allows the repair of both epimers of NAD(P)HX, a damaged form of NAD(P)H that is a result of enzymatic or heat-dependent hydration.</text>
</comment>
<evidence type="ECO:0000256" key="17">
    <source>
        <dbReference type="HAMAP-Rule" id="MF_01965"/>
    </source>
</evidence>
<evidence type="ECO:0000256" key="2">
    <source>
        <dbReference type="ARBA" id="ARBA00000909"/>
    </source>
</evidence>
<dbReference type="GO" id="GO:0052856">
    <property type="term" value="F:NAD(P)HX epimerase activity"/>
    <property type="evidence" value="ECO:0007669"/>
    <property type="project" value="UniProtKB-UniRule"/>
</dbReference>
<dbReference type="HAMAP" id="MF_01965">
    <property type="entry name" value="NADHX_dehydratase"/>
    <property type="match status" value="1"/>
</dbReference>
<comment type="catalytic activity">
    <reaction evidence="2 18 19">
        <text>(6R)-NADPHX = (6S)-NADPHX</text>
        <dbReference type="Rhea" id="RHEA:32227"/>
        <dbReference type="ChEBI" id="CHEBI:64076"/>
        <dbReference type="ChEBI" id="CHEBI:64077"/>
        <dbReference type="EC" id="5.1.99.6"/>
    </reaction>
</comment>
<dbReference type="NCBIfam" id="TIGR00196">
    <property type="entry name" value="yjeF_cterm"/>
    <property type="match status" value="1"/>
</dbReference>
<comment type="function">
    <text evidence="17">Catalyzes the dehydration of the S-form of NAD(P)HX at the expense of ADP, which is converted to AMP. Together with NAD(P)HX epimerase, which catalyzes the epimerization of the S- and R-forms, the enzyme allows the repair of both epimers of NAD(P)HX, a damaged form of NAD(P)H that is a result of enzymatic or heat-dependent hydration.</text>
</comment>
<dbReference type="EMBL" id="NOWF01000009">
    <property type="protein sequence ID" value="OYD06784.1"/>
    <property type="molecule type" value="Genomic_DNA"/>
</dbReference>
<reference evidence="22 23" key="1">
    <citation type="submission" date="2017-07" db="EMBL/GenBank/DDBJ databases">
        <title>The genome sequence of Paludifilum halophilum highlights mechanisms for microbial adaptation to high salt environemnts.</title>
        <authorList>
            <person name="Belbahri L."/>
        </authorList>
    </citation>
    <scope>NUCLEOTIDE SEQUENCE [LARGE SCALE GENOMIC DNA]</scope>
    <source>
        <strain evidence="22 23">DSM 102817</strain>
    </source>
</reference>
<comment type="catalytic activity">
    <reaction evidence="16 17 19">
        <text>(6S)-NADPHX + ADP = AMP + phosphate + NADPH + H(+)</text>
        <dbReference type="Rhea" id="RHEA:32235"/>
        <dbReference type="ChEBI" id="CHEBI:15378"/>
        <dbReference type="ChEBI" id="CHEBI:43474"/>
        <dbReference type="ChEBI" id="CHEBI:57783"/>
        <dbReference type="ChEBI" id="CHEBI:64076"/>
        <dbReference type="ChEBI" id="CHEBI:456215"/>
        <dbReference type="ChEBI" id="CHEBI:456216"/>
        <dbReference type="EC" id="4.2.1.136"/>
    </reaction>
</comment>
<dbReference type="GO" id="GO:0110051">
    <property type="term" value="P:metabolite repair"/>
    <property type="evidence" value="ECO:0007669"/>
    <property type="project" value="TreeGrafter"/>
</dbReference>
<comment type="similarity">
    <text evidence="4 19">In the C-terminal section; belongs to the NnrD/CARKD family.</text>
</comment>
<comment type="function">
    <text evidence="18">Catalyzes the epimerization of the S- and R-forms of NAD(P)HX, a damaged form of NAD(P)H that is a result of enzymatic or heat-dependent hydration. This is a prerequisite for the S-specific NAD(P)H-hydrate dehydratase to allow the repair of both epimers of NAD(P)HX.</text>
</comment>
<comment type="cofactor">
    <cofactor evidence="17">
        <name>Mg(2+)</name>
        <dbReference type="ChEBI" id="CHEBI:18420"/>
    </cofactor>
</comment>
<feature type="binding site" evidence="17">
    <location>
        <position position="264"/>
    </location>
    <ligand>
        <name>(6S)-NADPHX</name>
        <dbReference type="ChEBI" id="CHEBI:64076"/>
    </ligand>
</feature>
<dbReference type="AlphaFoldDB" id="A0A235B3C3"/>
<dbReference type="OrthoDB" id="9806925at2"/>
<evidence type="ECO:0000256" key="16">
    <source>
        <dbReference type="ARBA" id="ARBA00049209"/>
    </source>
</evidence>
<dbReference type="NCBIfam" id="TIGR00197">
    <property type="entry name" value="yjeF_nterm"/>
    <property type="match status" value="1"/>
</dbReference>
<evidence type="ECO:0000256" key="6">
    <source>
        <dbReference type="ARBA" id="ARBA00022741"/>
    </source>
</evidence>
<dbReference type="PROSITE" id="PS51385">
    <property type="entry name" value="YJEF_N"/>
    <property type="match status" value="1"/>
</dbReference>
<dbReference type="RefSeq" id="WP_094265347.1">
    <property type="nucleotide sequence ID" value="NZ_NOWF01000009.1"/>
</dbReference>
<keyword evidence="12 17" id="KW-0456">Lyase</keyword>
<dbReference type="InterPro" id="IPR036652">
    <property type="entry name" value="YjeF_N_dom_sf"/>
</dbReference>
<feature type="binding site" evidence="18">
    <location>
        <position position="165"/>
    </location>
    <ligand>
        <name>K(+)</name>
        <dbReference type="ChEBI" id="CHEBI:29103"/>
    </ligand>
</feature>
<dbReference type="GO" id="GO:0052855">
    <property type="term" value="F:ADP-dependent NAD(P)H-hydrate dehydratase activity"/>
    <property type="evidence" value="ECO:0007669"/>
    <property type="project" value="UniProtKB-UniRule"/>
</dbReference>
<accession>A0A235B3C3</accession>
<dbReference type="SUPFAM" id="SSF53613">
    <property type="entry name" value="Ribokinase-like"/>
    <property type="match status" value="1"/>
</dbReference>
<keyword evidence="9 18" id="KW-0630">Potassium</keyword>
<evidence type="ECO:0000256" key="3">
    <source>
        <dbReference type="ARBA" id="ARBA00006001"/>
    </source>
</evidence>
<evidence type="ECO:0000256" key="19">
    <source>
        <dbReference type="PIRNR" id="PIRNR017184"/>
    </source>
</evidence>
<feature type="binding site" evidence="18">
    <location>
        <position position="58"/>
    </location>
    <ligand>
        <name>K(+)</name>
        <dbReference type="ChEBI" id="CHEBI:29103"/>
    </ligand>
</feature>
<dbReference type="GO" id="GO:0005524">
    <property type="term" value="F:ATP binding"/>
    <property type="evidence" value="ECO:0007669"/>
    <property type="project" value="UniProtKB-UniRule"/>
</dbReference>
<dbReference type="CDD" id="cd01171">
    <property type="entry name" value="YXKO-related"/>
    <property type="match status" value="1"/>
</dbReference>
<keyword evidence="10 17" id="KW-0520">NAD</keyword>
<dbReference type="SUPFAM" id="SSF64153">
    <property type="entry name" value="YjeF N-terminal domain-like"/>
    <property type="match status" value="1"/>
</dbReference>
<keyword evidence="6 17" id="KW-0547">Nucleotide-binding</keyword>
<keyword evidence="7 17" id="KW-0067">ATP-binding</keyword>
<keyword evidence="23" id="KW-1185">Reference proteome</keyword>
<protein>
    <recommendedName>
        <fullName evidence="19">Bifunctional NAD(P)H-hydrate repair enzyme</fullName>
    </recommendedName>
    <alternativeName>
        <fullName evidence="19">Nicotinamide nucleotide repair protein</fullName>
    </alternativeName>
    <domain>
        <recommendedName>
            <fullName evidence="19">ADP-dependent (S)-NAD(P)H-hydrate dehydratase</fullName>
            <ecNumber evidence="19">4.2.1.136</ecNumber>
        </recommendedName>
        <alternativeName>
            <fullName evidence="19">ADP-dependent NAD(P)HX dehydratase</fullName>
        </alternativeName>
    </domain>
    <domain>
        <recommendedName>
            <fullName evidence="19">NAD(P)H-hydrate epimerase</fullName>
            <ecNumber evidence="19">5.1.99.6</ecNumber>
        </recommendedName>
    </domain>
</protein>
<dbReference type="GO" id="GO:0046872">
    <property type="term" value="F:metal ion binding"/>
    <property type="evidence" value="ECO:0007669"/>
    <property type="project" value="UniProtKB-UniRule"/>
</dbReference>
<evidence type="ECO:0000256" key="7">
    <source>
        <dbReference type="ARBA" id="ARBA00022840"/>
    </source>
</evidence>
<comment type="similarity">
    <text evidence="3 19">In the N-terminal section; belongs to the NnrE/AIBP family.</text>
</comment>
<evidence type="ECO:0000313" key="23">
    <source>
        <dbReference type="Proteomes" id="UP000215459"/>
    </source>
</evidence>
<dbReference type="PANTHER" id="PTHR12592:SF0">
    <property type="entry name" value="ATP-DEPENDENT (S)-NAD(P)H-HYDRATE DEHYDRATASE"/>
    <property type="match status" value="1"/>
</dbReference>
<dbReference type="InterPro" id="IPR000631">
    <property type="entry name" value="CARKD"/>
</dbReference>
<evidence type="ECO:0000259" key="21">
    <source>
        <dbReference type="PROSITE" id="PS51385"/>
    </source>
</evidence>
<evidence type="ECO:0000256" key="5">
    <source>
        <dbReference type="ARBA" id="ARBA00022723"/>
    </source>
</evidence>
<dbReference type="EC" id="4.2.1.136" evidence="19"/>
<feature type="binding site" evidence="18">
    <location>
        <position position="128"/>
    </location>
    <ligand>
        <name>K(+)</name>
        <dbReference type="ChEBI" id="CHEBI:29103"/>
    </ligand>
</feature>
<evidence type="ECO:0000256" key="11">
    <source>
        <dbReference type="ARBA" id="ARBA00023235"/>
    </source>
</evidence>
<dbReference type="InterPro" id="IPR029056">
    <property type="entry name" value="Ribokinase-like"/>
</dbReference>